<evidence type="ECO:0000313" key="2">
    <source>
        <dbReference type="Proteomes" id="UP001150830"/>
    </source>
</evidence>
<dbReference type="Proteomes" id="UP001150830">
    <property type="component" value="Unassembled WGS sequence"/>
</dbReference>
<protein>
    <submittedName>
        <fullName evidence="1">Formate dehydrogenase subunit delta</fullName>
    </submittedName>
</protein>
<dbReference type="Pfam" id="PF11390">
    <property type="entry name" value="FdsD"/>
    <property type="match status" value="1"/>
</dbReference>
<keyword evidence="2" id="KW-1185">Reference proteome</keyword>
<gene>
    <name evidence="1" type="ORF">OUO13_05090</name>
</gene>
<dbReference type="RefSeq" id="WP_283172770.1">
    <property type="nucleotide sequence ID" value="NZ_JAPNOA010000018.1"/>
</dbReference>
<evidence type="ECO:0000313" key="1">
    <source>
        <dbReference type="EMBL" id="MCY0964554.1"/>
    </source>
</evidence>
<dbReference type="AlphaFoldDB" id="A0A9X3IS62"/>
<name>A0A9X3IS62_9GAMM</name>
<reference evidence="1" key="1">
    <citation type="submission" date="2022-11" db="EMBL/GenBank/DDBJ databases">
        <title>Parathalassolutuus dongxingensis gen. nov., sp. nov., a novel member of family Oceanospirillaceae isolated from a coastal shrimp pond in Guangxi, China.</title>
        <authorList>
            <person name="Chen H."/>
        </authorList>
    </citation>
    <scope>NUCLEOTIDE SEQUENCE</scope>
    <source>
        <strain evidence="1">G-43</strain>
    </source>
</reference>
<accession>A0A9X3IS62</accession>
<dbReference type="EMBL" id="JAPNOA010000018">
    <property type="protein sequence ID" value="MCY0964554.1"/>
    <property type="molecule type" value="Genomic_DNA"/>
</dbReference>
<dbReference type="InterPro" id="IPR021074">
    <property type="entry name" value="Formate_DH_dsu"/>
</dbReference>
<proteinExistence type="predicted"/>
<comment type="caution">
    <text evidence="1">The sequence shown here is derived from an EMBL/GenBank/DDBJ whole genome shotgun (WGS) entry which is preliminary data.</text>
</comment>
<organism evidence="1 2">
    <name type="scientific">Parathalassolituus penaei</name>
    <dbReference type="NCBI Taxonomy" id="2997323"/>
    <lineage>
        <taxon>Bacteria</taxon>
        <taxon>Pseudomonadati</taxon>
        <taxon>Pseudomonadota</taxon>
        <taxon>Gammaproteobacteria</taxon>
        <taxon>Oceanospirillales</taxon>
        <taxon>Oceanospirillaceae</taxon>
        <taxon>Parathalassolituus</taxon>
    </lineage>
</organism>
<sequence>MSDKQHESEQDHLVRMINQIAHNNSAAGDHEAIADVVAGHVKKFWPRRMKGHLAECLDNGGDVLHPAARLAGERLRDDGHLQDVQPHERG</sequence>